<gene>
    <name evidence="3" type="ORF">METZ01_LOCUS34556</name>
</gene>
<dbReference type="NCBIfam" id="TIGR01981">
    <property type="entry name" value="sufD"/>
    <property type="match status" value="1"/>
</dbReference>
<accession>A0A381QQQ5</accession>
<dbReference type="PANTHER" id="PTHR43575:SF1">
    <property type="entry name" value="PROTEIN ABCI7, CHLOROPLASTIC"/>
    <property type="match status" value="1"/>
</dbReference>
<feature type="domain" description="SUF system FeS cluster assembly SufBD N-terminal" evidence="2">
    <location>
        <begin position="2"/>
        <end position="126"/>
    </location>
</feature>
<evidence type="ECO:0000313" key="3">
    <source>
        <dbReference type="EMBL" id="SUZ81702.1"/>
    </source>
</evidence>
<organism evidence="3">
    <name type="scientific">marine metagenome</name>
    <dbReference type="NCBI Taxonomy" id="408172"/>
    <lineage>
        <taxon>unclassified sequences</taxon>
        <taxon>metagenomes</taxon>
        <taxon>ecological metagenomes</taxon>
    </lineage>
</organism>
<feature type="domain" description="SUF system FeS cluster assembly SufBD core" evidence="1">
    <location>
        <begin position="142"/>
        <end position="370"/>
    </location>
</feature>
<dbReference type="InterPro" id="IPR037284">
    <property type="entry name" value="SUF_FeS_clus_asmbl_SufBD_sf"/>
</dbReference>
<sequence length="402" mass="44436">MDTFREIGFPVRRKGNEKWKYTNARPIADVEYSSGKFEKMDSNDIKLIAPWHESWINLLFVNGHYQETFSGSLSTNIQISNMASNDLAENLTSNVGGIMDYSDDGFAALNTAFMSDGPIITVPEGENSGIVINLIFFNQGLSDTVNYPRVLITTGGNSIVSVIENYVGGSGDQTFTNSVSEIYVGEDATVNHYRLMNETDDTYDVGYGRVRIDTNGAFNSRSFFRGCGIGRYDLNVSIEGENASCDLQGLYFTNGAQHMDNFINIDHVRPNCQSNLFYKGILAGRSRAVFGGTVLVRKEAQKTNSVQSDKNLILSPHAEVDSKPALFIYADDVKCAHGATAGNIDADTVFYMRSRGIDLEAASRLIIYGFAGEIIDKVEIPELRSYLGESFLSSLPSHRFEF</sequence>
<dbReference type="InterPro" id="IPR000825">
    <property type="entry name" value="SUF_FeS_clus_asmbl_SufBD_core"/>
</dbReference>
<dbReference type="PANTHER" id="PTHR43575">
    <property type="entry name" value="PROTEIN ABCI7, CHLOROPLASTIC"/>
    <property type="match status" value="1"/>
</dbReference>
<protein>
    <recommendedName>
        <fullName evidence="4">Fe-S cluster assembly protein SufD</fullName>
    </recommendedName>
</protein>
<evidence type="ECO:0000259" key="2">
    <source>
        <dbReference type="Pfam" id="PF19295"/>
    </source>
</evidence>
<proteinExistence type="predicted"/>
<dbReference type="Pfam" id="PF01458">
    <property type="entry name" value="SUFBD_core"/>
    <property type="match status" value="1"/>
</dbReference>
<dbReference type="EMBL" id="UINC01001479">
    <property type="protein sequence ID" value="SUZ81702.1"/>
    <property type="molecule type" value="Genomic_DNA"/>
</dbReference>
<dbReference type="AlphaFoldDB" id="A0A381QQQ5"/>
<dbReference type="GO" id="GO:0016226">
    <property type="term" value="P:iron-sulfur cluster assembly"/>
    <property type="evidence" value="ECO:0007669"/>
    <property type="project" value="InterPro"/>
</dbReference>
<dbReference type="InterPro" id="IPR055346">
    <property type="entry name" value="Fe-S_cluster_assembly_SufBD"/>
</dbReference>
<reference evidence="3" key="1">
    <citation type="submission" date="2018-05" db="EMBL/GenBank/DDBJ databases">
        <authorList>
            <person name="Lanie J.A."/>
            <person name="Ng W.-L."/>
            <person name="Kazmierczak K.M."/>
            <person name="Andrzejewski T.M."/>
            <person name="Davidsen T.M."/>
            <person name="Wayne K.J."/>
            <person name="Tettelin H."/>
            <person name="Glass J.I."/>
            <person name="Rusch D."/>
            <person name="Podicherti R."/>
            <person name="Tsui H.-C.T."/>
            <person name="Winkler M.E."/>
        </authorList>
    </citation>
    <scope>NUCLEOTIDE SEQUENCE</scope>
</reference>
<evidence type="ECO:0000259" key="1">
    <source>
        <dbReference type="Pfam" id="PF01458"/>
    </source>
</evidence>
<dbReference type="Pfam" id="PF19295">
    <property type="entry name" value="SufBD_N"/>
    <property type="match status" value="1"/>
</dbReference>
<dbReference type="InterPro" id="IPR011542">
    <property type="entry name" value="SUF_FeS_clus_asmbl_SufD"/>
</dbReference>
<dbReference type="InterPro" id="IPR045595">
    <property type="entry name" value="SufBD_N"/>
</dbReference>
<dbReference type="SUPFAM" id="SSF101960">
    <property type="entry name" value="Stabilizer of iron transporter SufD"/>
    <property type="match status" value="1"/>
</dbReference>
<name>A0A381QQQ5_9ZZZZ</name>
<evidence type="ECO:0008006" key="4">
    <source>
        <dbReference type="Google" id="ProtNLM"/>
    </source>
</evidence>